<comment type="catalytic activity">
    <reaction evidence="7">
        <text>Couples ATP hydrolysis with the unwinding of duplex DNA by translocating in the 3'-5' direction.</text>
        <dbReference type="EC" id="5.6.2.4"/>
    </reaction>
</comment>
<evidence type="ECO:0000256" key="1">
    <source>
        <dbReference type="ARBA" id="ARBA00009922"/>
    </source>
</evidence>
<dbReference type="Gene3D" id="1.10.486.10">
    <property type="entry name" value="PCRA, domain 4"/>
    <property type="match status" value="2"/>
</dbReference>
<keyword evidence="2 10" id="KW-0547">Nucleotide-binding</keyword>
<evidence type="ECO:0000313" key="15">
    <source>
        <dbReference type="EMBL" id="MFC5380629.1"/>
    </source>
</evidence>
<dbReference type="Proteomes" id="UP001596122">
    <property type="component" value="Unassembled WGS sequence"/>
</dbReference>
<dbReference type="Pfam" id="PF00570">
    <property type="entry name" value="HRDC"/>
    <property type="match status" value="1"/>
</dbReference>
<evidence type="ECO:0000256" key="6">
    <source>
        <dbReference type="ARBA" id="ARBA00023235"/>
    </source>
</evidence>
<dbReference type="SUPFAM" id="SSF52540">
    <property type="entry name" value="P-loop containing nucleoside triphosphate hydrolases"/>
    <property type="match status" value="1"/>
</dbReference>
<feature type="domain" description="UvrD-like helicase C-terminal" evidence="14">
    <location>
        <begin position="296"/>
        <end position="563"/>
    </location>
</feature>
<feature type="region of interest" description="Disordered" evidence="11">
    <location>
        <begin position="573"/>
        <end position="619"/>
    </location>
</feature>
<dbReference type="PROSITE" id="PS51217">
    <property type="entry name" value="UVRD_HELICASE_CTER"/>
    <property type="match status" value="1"/>
</dbReference>
<evidence type="ECO:0000256" key="3">
    <source>
        <dbReference type="ARBA" id="ARBA00022801"/>
    </source>
</evidence>
<dbReference type="RefSeq" id="WP_340267910.1">
    <property type="nucleotide sequence ID" value="NZ_JBBEOG010000002.1"/>
</dbReference>
<dbReference type="InterPro" id="IPR013986">
    <property type="entry name" value="DExx_box_DNA_helicase_dom_sf"/>
</dbReference>
<evidence type="ECO:0000259" key="13">
    <source>
        <dbReference type="PROSITE" id="PS51198"/>
    </source>
</evidence>
<dbReference type="GO" id="GO:0004386">
    <property type="term" value="F:helicase activity"/>
    <property type="evidence" value="ECO:0007669"/>
    <property type="project" value="UniProtKB-KW"/>
</dbReference>
<dbReference type="InterPro" id="IPR000212">
    <property type="entry name" value="DNA_helicase_UvrD/REP"/>
</dbReference>
<keyword evidence="3 10" id="KW-0378">Hydrolase</keyword>
<name>A0ABW0GMW6_9MICO</name>
<reference evidence="16" key="1">
    <citation type="journal article" date="2019" name="Int. J. Syst. Evol. Microbiol.">
        <title>The Global Catalogue of Microorganisms (GCM) 10K type strain sequencing project: providing services to taxonomists for standard genome sequencing and annotation.</title>
        <authorList>
            <consortium name="The Broad Institute Genomics Platform"/>
            <consortium name="The Broad Institute Genome Sequencing Center for Infectious Disease"/>
            <person name="Wu L."/>
            <person name="Ma J."/>
        </authorList>
    </citation>
    <scope>NUCLEOTIDE SEQUENCE [LARGE SCALE GENOMIC DNA]</scope>
    <source>
        <strain evidence="16">CCUG 43114</strain>
    </source>
</reference>
<keyword evidence="4 10" id="KW-0347">Helicase</keyword>
<dbReference type="PROSITE" id="PS51198">
    <property type="entry name" value="UVRD_HELICASE_ATP_BIND"/>
    <property type="match status" value="1"/>
</dbReference>
<evidence type="ECO:0000256" key="8">
    <source>
        <dbReference type="ARBA" id="ARBA00034808"/>
    </source>
</evidence>
<dbReference type="SUPFAM" id="SSF47819">
    <property type="entry name" value="HRDC-like"/>
    <property type="match status" value="1"/>
</dbReference>
<evidence type="ECO:0000256" key="11">
    <source>
        <dbReference type="SAM" id="MobiDB-lite"/>
    </source>
</evidence>
<gene>
    <name evidence="15" type="ORF">ACFPJ6_07500</name>
</gene>
<evidence type="ECO:0000256" key="7">
    <source>
        <dbReference type="ARBA" id="ARBA00034617"/>
    </source>
</evidence>
<dbReference type="InterPro" id="IPR014016">
    <property type="entry name" value="UvrD-like_ATP-bd"/>
</dbReference>
<accession>A0ABW0GMW6</accession>
<comment type="similarity">
    <text evidence="1">Belongs to the helicase family. UvrD subfamily.</text>
</comment>
<dbReference type="PANTHER" id="PTHR11070:SF69">
    <property type="entry name" value="ATP-DEPENDENT DNA HELICASE UVRD2"/>
    <property type="match status" value="1"/>
</dbReference>
<evidence type="ECO:0000256" key="5">
    <source>
        <dbReference type="ARBA" id="ARBA00022840"/>
    </source>
</evidence>
<dbReference type="PROSITE" id="PS50967">
    <property type="entry name" value="HRDC"/>
    <property type="match status" value="1"/>
</dbReference>
<evidence type="ECO:0000256" key="4">
    <source>
        <dbReference type="ARBA" id="ARBA00022806"/>
    </source>
</evidence>
<dbReference type="Pfam" id="PF00580">
    <property type="entry name" value="UvrD-helicase"/>
    <property type="match status" value="1"/>
</dbReference>
<feature type="domain" description="HRDC" evidence="12">
    <location>
        <begin position="649"/>
        <end position="723"/>
    </location>
</feature>
<evidence type="ECO:0000256" key="9">
    <source>
        <dbReference type="ARBA" id="ARBA00048988"/>
    </source>
</evidence>
<feature type="binding site" evidence="10">
    <location>
        <begin position="34"/>
        <end position="41"/>
    </location>
    <ligand>
        <name>ATP</name>
        <dbReference type="ChEBI" id="CHEBI:30616"/>
    </ligand>
</feature>
<protein>
    <recommendedName>
        <fullName evidence="8">DNA 3'-5' helicase</fullName>
        <ecNumber evidence="8">5.6.2.4</ecNumber>
    </recommendedName>
</protein>
<dbReference type="Gene3D" id="1.10.150.80">
    <property type="entry name" value="HRDC domain"/>
    <property type="match status" value="1"/>
</dbReference>
<keyword evidence="5 10" id="KW-0067">ATP-binding</keyword>
<comment type="catalytic activity">
    <reaction evidence="9">
        <text>ATP + H2O = ADP + phosphate + H(+)</text>
        <dbReference type="Rhea" id="RHEA:13065"/>
        <dbReference type="ChEBI" id="CHEBI:15377"/>
        <dbReference type="ChEBI" id="CHEBI:15378"/>
        <dbReference type="ChEBI" id="CHEBI:30616"/>
        <dbReference type="ChEBI" id="CHEBI:43474"/>
        <dbReference type="ChEBI" id="CHEBI:456216"/>
        <dbReference type="EC" id="5.6.2.4"/>
    </reaction>
</comment>
<comment type="caution">
    <text evidence="15">The sequence shown here is derived from an EMBL/GenBank/DDBJ whole genome shotgun (WGS) entry which is preliminary data.</text>
</comment>
<evidence type="ECO:0000313" key="16">
    <source>
        <dbReference type="Proteomes" id="UP001596122"/>
    </source>
</evidence>
<dbReference type="Gene3D" id="3.40.50.300">
    <property type="entry name" value="P-loop containing nucleotide triphosphate hydrolases"/>
    <property type="match status" value="3"/>
</dbReference>
<sequence length="723" mass="76816">MAHAPADVPALLAPLDPEQRAVAEAVRGPVCVVAGAGTGKTRAITHRVAHAVAVGATAEEHVLAVTFTARAAGEMRERLRRLGTPRVVARTFHAAALRQLQHFWPAVVGGPPPALLEHKAAVVAEAASRLGIRPDRAVVRDLSAELEWAKVSLLTPASYASAAQRLGRGEVAGQEPAVVARVLEAYEDAKTARGVIDFEDVLLLTVAMLRERDDVARQVRSRYRWFTVDEYQDVSAAQQRLLEAWVGERDDVCVVGDPNQTIYTFAGADASLLDGFARAHPGTTTVHLVRNYRSRPEVVALGNGVLGATSGVRLRAVRAGAEPGGTAPIPTAPTFTEYDDDVAEAAGVAERVAAAVAAGVPRQEVAVLVRTNGQLEVLEEALGERGIPYVVRGGERFFGRREVREAVLLLRGAAKADEPRPVADTAEGSATRDEDPALVRVVTDVLSSAGWSPDPPSGRGQVRDRWESLAALVDHARRLAAERPEAGLPDLVADLENRAAQQHAPALDGVTLATMHAAKGLEWDVVLLPGLSEGLVPVSMAATPAAVEEERRLLYVGVTRAREVAHLSWARARTPGGRGNRRPSRFLDGVRPRTAAEQAHPGRSRTHAGDGGRSGRTRRAARPALCKGCGGPLVTAAQRTAGRCPDCPPRYDAAVYEALRAWRTRTAEEAGVPAYVVFTDATLEALAERRPHEVAELVGVPGVGSVKLDRYGADVVKVVAGAG</sequence>
<keyword evidence="16" id="KW-1185">Reference proteome</keyword>
<keyword evidence="6" id="KW-0413">Isomerase</keyword>
<evidence type="ECO:0000259" key="14">
    <source>
        <dbReference type="PROSITE" id="PS51217"/>
    </source>
</evidence>
<dbReference type="EC" id="5.6.2.4" evidence="8"/>
<dbReference type="EMBL" id="JBHSLD010000007">
    <property type="protein sequence ID" value="MFC5380629.1"/>
    <property type="molecule type" value="Genomic_DNA"/>
</dbReference>
<feature type="domain" description="UvrD-like helicase ATP-binding" evidence="13">
    <location>
        <begin position="13"/>
        <end position="295"/>
    </location>
</feature>
<dbReference type="PANTHER" id="PTHR11070">
    <property type="entry name" value="UVRD / RECB / PCRA DNA HELICASE FAMILY MEMBER"/>
    <property type="match status" value="1"/>
</dbReference>
<dbReference type="InterPro" id="IPR027417">
    <property type="entry name" value="P-loop_NTPase"/>
</dbReference>
<proteinExistence type="inferred from homology"/>
<evidence type="ECO:0000256" key="10">
    <source>
        <dbReference type="PROSITE-ProRule" id="PRU00560"/>
    </source>
</evidence>
<dbReference type="InterPro" id="IPR002121">
    <property type="entry name" value="HRDC_dom"/>
</dbReference>
<dbReference type="Pfam" id="PF13361">
    <property type="entry name" value="UvrD_C"/>
    <property type="match status" value="2"/>
</dbReference>
<dbReference type="CDD" id="cd17932">
    <property type="entry name" value="DEXQc_UvrD"/>
    <property type="match status" value="1"/>
</dbReference>
<dbReference type="InterPro" id="IPR014017">
    <property type="entry name" value="DNA_helicase_UvrD-like_C"/>
</dbReference>
<dbReference type="InterPro" id="IPR044876">
    <property type="entry name" value="HRDC_dom_sf"/>
</dbReference>
<evidence type="ECO:0000256" key="2">
    <source>
        <dbReference type="ARBA" id="ARBA00022741"/>
    </source>
</evidence>
<organism evidence="15 16">
    <name type="scientific">Aquipuribacter nitratireducens</name>
    <dbReference type="NCBI Taxonomy" id="650104"/>
    <lineage>
        <taxon>Bacteria</taxon>
        <taxon>Bacillati</taxon>
        <taxon>Actinomycetota</taxon>
        <taxon>Actinomycetes</taxon>
        <taxon>Micrococcales</taxon>
        <taxon>Intrasporangiaceae</taxon>
        <taxon>Aquipuribacter</taxon>
    </lineage>
</organism>
<dbReference type="InterPro" id="IPR010997">
    <property type="entry name" value="HRDC-like_sf"/>
</dbReference>
<dbReference type="SMART" id="SM00341">
    <property type="entry name" value="HRDC"/>
    <property type="match status" value="1"/>
</dbReference>
<evidence type="ECO:0000259" key="12">
    <source>
        <dbReference type="PROSITE" id="PS50967"/>
    </source>
</evidence>
<dbReference type="Gene3D" id="1.10.10.160">
    <property type="match status" value="1"/>
</dbReference>